<dbReference type="InterPro" id="IPR046357">
    <property type="entry name" value="PPIase_dom_sf"/>
</dbReference>
<keyword evidence="4 5" id="KW-0413">Isomerase</keyword>
<protein>
    <recommendedName>
        <fullName evidence="2 5">peptidylprolyl isomerase</fullName>
        <ecNumber evidence="2 5">5.2.1.8</ecNumber>
    </recommendedName>
</protein>
<keyword evidence="7" id="KW-0732">Signal</keyword>
<gene>
    <name evidence="9" type="ORF">SAMN04488570_0886</name>
</gene>
<dbReference type="STRING" id="642780.SAMN04488570_0886"/>
<reference evidence="10" key="1">
    <citation type="submission" date="2016-10" db="EMBL/GenBank/DDBJ databases">
        <authorList>
            <person name="Varghese N."/>
            <person name="Submissions S."/>
        </authorList>
    </citation>
    <scope>NUCLEOTIDE SEQUENCE [LARGE SCALE GENOMIC DNA]</scope>
    <source>
        <strain evidence="10">DSM 22127</strain>
    </source>
</reference>
<evidence type="ECO:0000256" key="2">
    <source>
        <dbReference type="ARBA" id="ARBA00013194"/>
    </source>
</evidence>
<evidence type="ECO:0000256" key="5">
    <source>
        <dbReference type="PROSITE-ProRule" id="PRU00277"/>
    </source>
</evidence>
<dbReference type="PROSITE" id="PS51257">
    <property type="entry name" value="PROKAR_LIPOPROTEIN"/>
    <property type="match status" value="1"/>
</dbReference>
<feature type="signal peptide" evidence="7">
    <location>
        <begin position="1"/>
        <end position="21"/>
    </location>
</feature>
<organism evidence="9 10">
    <name type="scientific">Nocardioides scoriae</name>
    <dbReference type="NCBI Taxonomy" id="642780"/>
    <lineage>
        <taxon>Bacteria</taxon>
        <taxon>Bacillati</taxon>
        <taxon>Actinomycetota</taxon>
        <taxon>Actinomycetes</taxon>
        <taxon>Propionibacteriales</taxon>
        <taxon>Nocardioidaceae</taxon>
        <taxon>Nocardioides</taxon>
    </lineage>
</organism>
<evidence type="ECO:0000256" key="4">
    <source>
        <dbReference type="ARBA" id="ARBA00023235"/>
    </source>
</evidence>
<evidence type="ECO:0000313" key="9">
    <source>
        <dbReference type="EMBL" id="SDR98870.1"/>
    </source>
</evidence>
<feature type="domain" description="PPIase FKBP-type" evidence="8">
    <location>
        <begin position="231"/>
        <end position="321"/>
    </location>
</feature>
<dbReference type="Proteomes" id="UP000198859">
    <property type="component" value="Chromosome I"/>
</dbReference>
<keyword evidence="10" id="KW-1185">Reference proteome</keyword>
<evidence type="ECO:0000259" key="8">
    <source>
        <dbReference type="PROSITE" id="PS50059"/>
    </source>
</evidence>
<proteinExistence type="predicted"/>
<dbReference type="InterPro" id="IPR044609">
    <property type="entry name" value="FKBP2/11"/>
</dbReference>
<dbReference type="InterPro" id="IPR001179">
    <property type="entry name" value="PPIase_FKBP_dom"/>
</dbReference>
<dbReference type="PROSITE" id="PS50059">
    <property type="entry name" value="FKBP_PPIASE"/>
    <property type="match status" value="2"/>
</dbReference>
<dbReference type="AlphaFoldDB" id="A0A1H1NJ59"/>
<evidence type="ECO:0000256" key="6">
    <source>
        <dbReference type="SAM" id="MobiDB-lite"/>
    </source>
</evidence>
<dbReference type="Gene3D" id="3.10.50.40">
    <property type="match status" value="2"/>
</dbReference>
<accession>A0A1H1NJ59</accession>
<dbReference type="GO" id="GO:0003755">
    <property type="term" value="F:peptidyl-prolyl cis-trans isomerase activity"/>
    <property type="evidence" value="ECO:0007669"/>
    <property type="project" value="UniProtKB-KW"/>
</dbReference>
<dbReference type="EMBL" id="LT629757">
    <property type="protein sequence ID" value="SDR98870.1"/>
    <property type="molecule type" value="Genomic_DNA"/>
</dbReference>
<dbReference type="EC" id="5.2.1.8" evidence="2 5"/>
<feature type="chain" id="PRO_5009255575" description="peptidylprolyl isomerase" evidence="7">
    <location>
        <begin position="22"/>
        <end position="321"/>
    </location>
</feature>
<keyword evidence="3 5" id="KW-0697">Rotamase</keyword>
<name>A0A1H1NJ59_9ACTN</name>
<feature type="domain" description="PPIase FKBP-type" evidence="8">
    <location>
        <begin position="79"/>
        <end position="172"/>
    </location>
</feature>
<dbReference type="SUPFAM" id="SSF54534">
    <property type="entry name" value="FKBP-like"/>
    <property type="match status" value="2"/>
</dbReference>
<comment type="catalytic activity">
    <reaction evidence="1 5">
        <text>[protein]-peptidylproline (omega=180) = [protein]-peptidylproline (omega=0)</text>
        <dbReference type="Rhea" id="RHEA:16237"/>
        <dbReference type="Rhea" id="RHEA-COMP:10747"/>
        <dbReference type="Rhea" id="RHEA-COMP:10748"/>
        <dbReference type="ChEBI" id="CHEBI:83833"/>
        <dbReference type="ChEBI" id="CHEBI:83834"/>
        <dbReference type="EC" id="5.2.1.8"/>
    </reaction>
</comment>
<evidence type="ECO:0000313" key="10">
    <source>
        <dbReference type="Proteomes" id="UP000198859"/>
    </source>
</evidence>
<feature type="region of interest" description="Disordered" evidence="6">
    <location>
        <begin position="25"/>
        <end position="50"/>
    </location>
</feature>
<dbReference type="PANTHER" id="PTHR45779">
    <property type="entry name" value="PEPTIDYLPROLYL ISOMERASE"/>
    <property type="match status" value="1"/>
</dbReference>
<evidence type="ECO:0000256" key="1">
    <source>
        <dbReference type="ARBA" id="ARBA00000971"/>
    </source>
</evidence>
<evidence type="ECO:0000256" key="7">
    <source>
        <dbReference type="SAM" id="SignalP"/>
    </source>
</evidence>
<evidence type="ECO:0000256" key="3">
    <source>
        <dbReference type="ARBA" id="ARBA00023110"/>
    </source>
</evidence>
<sequence length="321" mass="32479">MTLRRPTAVLTCALLLAVASACGGGGSDGDQQESSPEVRSAVEVSGDFGAEPEVTVDAPLEVSTSESWTTSEGDGDTVGNASTAILQLTLVDGRTGKTAVSTASKGQAPIEVALGSQQIFPSVVKALVGQKAGSRVVVASTSDDTYGANGNPQIGIKGGDPVVIVADVLSTDPTDVLDGPDGTAVTPPRNAPRVVEKGGVPVSITMPKGKKPTKLQVITLEKGDGPAIAAADRVSVDYLGQVWSPKATKPFDQSYDGDPATFSIGLSRVIKAWDQGLVGVTEGSRVLLVCPPGLAYGKAAQGDDIPAGSTLVFVIDVLGVG</sequence>
<dbReference type="Pfam" id="PF00254">
    <property type="entry name" value="FKBP_C"/>
    <property type="match status" value="2"/>
</dbReference>
<dbReference type="PANTHER" id="PTHR45779:SF7">
    <property type="entry name" value="PEPTIDYLPROLYL ISOMERASE"/>
    <property type="match status" value="1"/>
</dbReference>